<dbReference type="GO" id="GO:0008948">
    <property type="term" value="F:oxaloacetate decarboxylase activity"/>
    <property type="evidence" value="ECO:0007669"/>
    <property type="project" value="UniProtKB-EC"/>
</dbReference>
<organism evidence="14 15">
    <name type="scientific">Actinospica acidithermotolerans</name>
    <dbReference type="NCBI Taxonomy" id="2828514"/>
    <lineage>
        <taxon>Bacteria</taxon>
        <taxon>Bacillati</taxon>
        <taxon>Actinomycetota</taxon>
        <taxon>Actinomycetes</taxon>
        <taxon>Catenulisporales</taxon>
        <taxon>Actinospicaceae</taxon>
        <taxon>Actinospica</taxon>
    </lineage>
</organism>
<evidence type="ECO:0000256" key="7">
    <source>
        <dbReference type="ARBA" id="ARBA00016549"/>
    </source>
</evidence>
<protein>
    <recommendedName>
        <fullName evidence="7">Putative 4-hydroxy-4-methyl-2-oxoglutarate aldolase</fullName>
        <ecNumber evidence="6">4.1.1.112</ecNumber>
        <ecNumber evidence="5">4.1.3.17</ecNumber>
    </recommendedName>
    <alternativeName>
        <fullName evidence="11">Oxaloacetate decarboxylase</fullName>
    </alternativeName>
    <alternativeName>
        <fullName evidence="9">Regulator of ribonuclease activity homolog</fullName>
    </alternativeName>
    <alternativeName>
        <fullName evidence="10">RraA-like protein</fullName>
    </alternativeName>
</protein>
<dbReference type="PANTHER" id="PTHR33254">
    <property type="entry name" value="4-HYDROXY-4-METHYL-2-OXOGLUTARATE ALDOLASE 3-RELATED"/>
    <property type="match status" value="1"/>
</dbReference>
<evidence type="ECO:0000256" key="4">
    <source>
        <dbReference type="ARBA" id="ARBA00011233"/>
    </source>
</evidence>
<evidence type="ECO:0000256" key="5">
    <source>
        <dbReference type="ARBA" id="ARBA00012213"/>
    </source>
</evidence>
<gene>
    <name evidence="14" type="ORF">KDK95_28090</name>
</gene>
<dbReference type="GO" id="GO:0046872">
    <property type="term" value="F:metal ion binding"/>
    <property type="evidence" value="ECO:0007669"/>
    <property type="project" value="UniProtKB-KW"/>
</dbReference>
<evidence type="ECO:0000256" key="6">
    <source>
        <dbReference type="ARBA" id="ARBA00012947"/>
    </source>
</evidence>
<dbReference type="PANTHER" id="PTHR33254:SF4">
    <property type="entry name" value="4-HYDROXY-4-METHYL-2-OXOGLUTARATE ALDOLASE 3-RELATED"/>
    <property type="match status" value="1"/>
</dbReference>
<dbReference type="Proteomes" id="UP000676325">
    <property type="component" value="Unassembled WGS sequence"/>
</dbReference>
<proteinExistence type="inferred from homology"/>
<comment type="subunit">
    <text evidence="4">Homotrimer.</text>
</comment>
<evidence type="ECO:0000256" key="12">
    <source>
        <dbReference type="ARBA" id="ARBA00047973"/>
    </source>
</evidence>
<dbReference type="Pfam" id="PF03737">
    <property type="entry name" value="RraA-like"/>
    <property type="match status" value="1"/>
</dbReference>
<dbReference type="GO" id="GO:0047443">
    <property type="term" value="F:4-hydroxy-4-methyl-2-oxoglutarate aldolase activity"/>
    <property type="evidence" value="ECO:0007669"/>
    <property type="project" value="UniProtKB-EC"/>
</dbReference>
<evidence type="ECO:0000313" key="15">
    <source>
        <dbReference type="Proteomes" id="UP000676325"/>
    </source>
</evidence>
<reference evidence="14" key="1">
    <citation type="submission" date="2021-04" db="EMBL/GenBank/DDBJ databases">
        <title>Genome based classification of Actinospica acidithermotolerans sp. nov., an actinobacterium isolated from an Indonesian hot spring.</title>
        <authorList>
            <person name="Kusuma A.B."/>
            <person name="Putra K.E."/>
            <person name="Nafisah S."/>
            <person name="Loh J."/>
            <person name="Nouioui I."/>
            <person name="Goodfellow M."/>
        </authorList>
    </citation>
    <scope>NUCLEOTIDE SEQUENCE</scope>
    <source>
        <strain evidence="14">MGRD01-02</strain>
    </source>
</reference>
<comment type="cofactor">
    <cofactor evidence="2">
        <name>a divalent metal cation</name>
        <dbReference type="ChEBI" id="CHEBI:60240"/>
    </cofactor>
</comment>
<feature type="binding site" evidence="13">
    <location>
        <position position="106"/>
    </location>
    <ligand>
        <name>Mg(2+)</name>
        <dbReference type="ChEBI" id="CHEBI:18420"/>
    </ligand>
</feature>
<feature type="binding site" evidence="13">
    <location>
        <begin position="83"/>
        <end position="86"/>
    </location>
    <ligand>
        <name>substrate</name>
    </ligand>
</feature>
<dbReference type="CDD" id="cd16841">
    <property type="entry name" value="RraA_family"/>
    <property type="match status" value="1"/>
</dbReference>
<evidence type="ECO:0000256" key="13">
    <source>
        <dbReference type="PIRSR" id="PIRSR605493-1"/>
    </source>
</evidence>
<dbReference type="RefSeq" id="WP_212521326.1">
    <property type="nucleotide sequence ID" value="NZ_JAGSOH010000119.1"/>
</dbReference>
<name>A0A941EF31_9ACTN</name>
<comment type="function">
    <text evidence="8">Catalyzes the aldol cleavage of 4-hydroxy-4-methyl-2-oxoglutarate (HMG) into 2 molecules of pyruvate. Also contains a secondary oxaloacetate (OAA) decarboxylase activity due to the common pyruvate enolate transition state formed following C-C bond cleavage in the retro-aldol and decarboxylation reactions.</text>
</comment>
<accession>A0A941EF31</accession>
<evidence type="ECO:0000256" key="2">
    <source>
        <dbReference type="ARBA" id="ARBA00001968"/>
    </source>
</evidence>
<sequence>MTIDFGGLATPLIADACVRLSVPAYVAPPGIRPVTPETAVAGRVLPVRHYGSVDVFLEAYEAAEPGDVLVIDNGGRTDEACIGDLAVLEARAAGVAGIVVWGLHRDTAQLREIGMPVFSYGAFPFGPLRVDPREPEALAGAHVGPHLLNSSHAAFADEDGVLFVDRARVAELLETAHAIEETERRQAGRIRGGETLRRQTAFDDYLRRRAQNPDYTFRAHLRRIGGAIEE</sequence>
<comment type="catalytic activity">
    <reaction evidence="12">
        <text>oxaloacetate + H(+) = pyruvate + CO2</text>
        <dbReference type="Rhea" id="RHEA:15641"/>
        <dbReference type="ChEBI" id="CHEBI:15361"/>
        <dbReference type="ChEBI" id="CHEBI:15378"/>
        <dbReference type="ChEBI" id="CHEBI:16452"/>
        <dbReference type="ChEBI" id="CHEBI:16526"/>
        <dbReference type="EC" id="4.1.1.112"/>
    </reaction>
</comment>
<feature type="binding site" evidence="13">
    <location>
        <position position="105"/>
    </location>
    <ligand>
        <name>substrate</name>
    </ligand>
</feature>
<keyword evidence="13" id="KW-0479">Metal-binding</keyword>
<evidence type="ECO:0000256" key="8">
    <source>
        <dbReference type="ARBA" id="ARBA00025046"/>
    </source>
</evidence>
<dbReference type="InterPro" id="IPR036704">
    <property type="entry name" value="RraA/RraA-like_sf"/>
</dbReference>
<keyword evidence="15" id="KW-1185">Reference proteome</keyword>
<dbReference type="EC" id="4.1.3.17" evidence="5"/>
<comment type="caution">
    <text evidence="14">The sequence shown here is derived from an EMBL/GenBank/DDBJ whole genome shotgun (WGS) entry which is preliminary data.</text>
</comment>
<keyword evidence="13" id="KW-0460">Magnesium</keyword>
<evidence type="ECO:0000256" key="3">
    <source>
        <dbReference type="ARBA" id="ARBA00008621"/>
    </source>
</evidence>
<evidence type="ECO:0000256" key="9">
    <source>
        <dbReference type="ARBA" id="ARBA00029596"/>
    </source>
</evidence>
<evidence type="ECO:0000313" key="14">
    <source>
        <dbReference type="EMBL" id="MBR7830196.1"/>
    </source>
</evidence>
<evidence type="ECO:0000256" key="11">
    <source>
        <dbReference type="ARBA" id="ARBA00032305"/>
    </source>
</evidence>
<dbReference type="AlphaFoldDB" id="A0A941EF31"/>
<dbReference type="Gene3D" id="3.50.30.40">
    <property type="entry name" value="Ribonuclease E inhibitor RraA/RraA-like"/>
    <property type="match status" value="1"/>
</dbReference>
<comment type="catalytic activity">
    <reaction evidence="1">
        <text>4-hydroxy-4-methyl-2-oxoglutarate = 2 pyruvate</text>
        <dbReference type="Rhea" id="RHEA:22748"/>
        <dbReference type="ChEBI" id="CHEBI:15361"/>
        <dbReference type="ChEBI" id="CHEBI:58276"/>
        <dbReference type="EC" id="4.1.3.17"/>
    </reaction>
</comment>
<comment type="cofactor">
    <cofactor evidence="13">
        <name>Mg(2+)</name>
        <dbReference type="ChEBI" id="CHEBI:18420"/>
    </cofactor>
</comment>
<comment type="similarity">
    <text evidence="3">Belongs to the class II aldolase/RraA-like family.</text>
</comment>
<dbReference type="InterPro" id="IPR005493">
    <property type="entry name" value="RraA/RraA-like"/>
</dbReference>
<dbReference type="EC" id="4.1.1.112" evidence="6"/>
<dbReference type="EMBL" id="JAGSOH010000119">
    <property type="protein sequence ID" value="MBR7830196.1"/>
    <property type="molecule type" value="Genomic_DNA"/>
</dbReference>
<evidence type="ECO:0000256" key="10">
    <source>
        <dbReference type="ARBA" id="ARBA00030169"/>
    </source>
</evidence>
<evidence type="ECO:0000256" key="1">
    <source>
        <dbReference type="ARBA" id="ARBA00001342"/>
    </source>
</evidence>
<dbReference type="SUPFAM" id="SSF89562">
    <property type="entry name" value="RraA-like"/>
    <property type="match status" value="1"/>
</dbReference>